<dbReference type="NCBIfam" id="TIGR00594">
    <property type="entry name" value="polc"/>
    <property type="match status" value="1"/>
</dbReference>
<dbReference type="HAMAP" id="MF_01902">
    <property type="entry name" value="DNApol_error_prone"/>
    <property type="match status" value="1"/>
</dbReference>
<keyword evidence="6 13" id="KW-0808">Transferase</keyword>
<dbReference type="InterPro" id="IPR040982">
    <property type="entry name" value="DNA_pol3_finger"/>
</dbReference>
<reference evidence="16 17" key="1">
    <citation type="submission" date="2024-09" db="EMBL/GenBank/DDBJ databases">
        <authorList>
            <person name="Sun Q."/>
            <person name="Mori K."/>
        </authorList>
    </citation>
    <scope>NUCLEOTIDE SEQUENCE [LARGE SCALE GENOMIC DNA]</scope>
    <source>
        <strain evidence="16 17">TBRC 3947</strain>
    </source>
</reference>
<comment type="catalytic activity">
    <reaction evidence="12 13">
        <text>DNA(n) + a 2'-deoxyribonucleoside 5'-triphosphate = DNA(n+1) + diphosphate</text>
        <dbReference type="Rhea" id="RHEA:22508"/>
        <dbReference type="Rhea" id="RHEA-COMP:17339"/>
        <dbReference type="Rhea" id="RHEA-COMP:17340"/>
        <dbReference type="ChEBI" id="CHEBI:33019"/>
        <dbReference type="ChEBI" id="CHEBI:61560"/>
        <dbReference type="ChEBI" id="CHEBI:173112"/>
        <dbReference type="EC" id="2.7.7.7"/>
    </reaction>
</comment>
<dbReference type="InterPro" id="IPR029460">
    <property type="entry name" value="DNAPol_HHH"/>
</dbReference>
<keyword evidence="9 13" id="KW-0227">DNA damage</keyword>
<evidence type="ECO:0000256" key="12">
    <source>
        <dbReference type="ARBA" id="ARBA00049244"/>
    </source>
</evidence>
<dbReference type="InterPro" id="IPR023073">
    <property type="entry name" value="DnaE2"/>
</dbReference>
<evidence type="ECO:0000256" key="5">
    <source>
        <dbReference type="ARBA" id="ARBA00022490"/>
    </source>
</evidence>
<keyword evidence="10 13" id="KW-0239">DNA-directed DNA polymerase</keyword>
<keyword evidence="8 13" id="KW-0235">DNA replication</keyword>
<dbReference type="SMART" id="SM00481">
    <property type="entry name" value="POLIIIAc"/>
    <property type="match status" value="1"/>
</dbReference>
<dbReference type="InterPro" id="IPR004013">
    <property type="entry name" value="PHP_dom"/>
</dbReference>
<keyword evidence="5 13" id="KW-0963">Cytoplasm</keyword>
<feature type="domain" description="Polymerase/histidinol phosphatase N-terminal" evidence="15">
    <location>
        <begin position="60"/>
        <end position="127"/>
    </location>
</feature>
<accession>A0ABV6M4H2</accession>
<organism evidence="16 17">
    <name type="scientific">Phytohabitans kaempferiae</name>
    <dbReference type="NCBI Taxonomy" id="1620943"/>
    <lineage>
        <taxon>Bacteria</taxon>
        <taxon>Bacillati</taxon>
        <taxon>Actinomycetota</taxon>
        <taxon>Actinomycetes</taxon>
        <taxon>Micromonosporales</taxon>
        <taxon>Micromonosporaceae</taxon>
    </lineage>
</organism>
<proteinExistence type="inferred from homology"/>
<evidence type="ECO:0000256" key="13">
    <source>
        <dbReference type="HAMAP-Rule" id="MF_01902"/>
    </source>
</evidence>
<dbReference type="CDD" id="cd04485">
    <property type="entry name" value="DnaE_OBF"/>
    <property type="match status" value="1"/>
</dbReference>
<evidence type="ECO:0000256" key="3">
    <source>
        <dbReference type="ARBA" id="ARBA00012417"/>
    </source>
</evidence>
<dbReference type="RefSeq" id="WP_377252511.1">
    <property type="nucleotide sequence ID" value="NZ_JBHLUH010000036.1"/>
</dbReference>
<keyword evidence="11 13" id="KW-0234">DNA repair</keyword>
<name>A0ABV6M4H2_9ACTN</name>
<evidence type="ECO:0000256" key="1">
    <source>
        <dbReference type="ARBA" id="ARBA00004496"/>
    </source>
</evidence>
<dbReference type="InterPro" id="IPR011708">
    <property type="entry name" value="DNA_pol3_alpha_NTPase_dom"/>
</dbReference>
<keyword evidence="7 13" id="KW-0548">Nucleotidyltransferase</keyword>
<comment type="subcellular location">
    <subcellularLocation>
        <location evidence="1 13">Cytoplasm</location>
    </subcellularLocation>
</comment>
<dbReference type="InterPro" id="IPR003141">
    <property type="entry name" value="Pol/His_phosphatase_N"/>
</dbReference>
<dbReference type="PANTHER" id="PTHR32294:SF4">
    <property type="entry name" value="ERROR-PRONE DNA POLYMERASE"/>
    <property type="match status" value="1"/>
</dbReference>
<dbReference type="Pfam" id="PF14579">
    <property type="entry name" value="HHH_6"/>
    <property type="match status" value="1"/>
</dbReference>
<evidence type="ECO:0000259" key="15">
    <source>
        <dbReference type="SMART" id="SM00481"/>
    </source>
</evidence>
<dbReference type="PANTHER" id="PTHR32294">
    <property type="entry name" value="DNA POLYMERASE III SUBUNIT ALPHA"/>
    <property type="match status" value="1"/>
</dbReference>
<sequence>MGFHNPPRPWAEMERTLSGKQVVDPLAVDADGGDSPAWSRKRPPYEGPALIRAEGAVPYAELHCHTNFSFLDGASHPEELAREAARLGLTALAVTDHDGFYGVVRFAEAARAHQLPTIFGAELSLGLPGRQNGEPDPVGRHLVVLARGPEGYAQIARTVSKAQLAGKEKGRPVYPSIEELGEGLTDAVVLTGCRKGTVPAALRIGGMAAAATELDRLVTAFAPDRVLVELTDHGDPVDGDRNDALAELAAAAGLSTVATNNVHYATPRRRRLATALAAVRARRSLDEIDGWLPAAATAHLRGGEEMAARFAAYPGAVARAAELGRELAFDLQLVAPNLPDWEVPPGHTEMSWLRELTMRGALRRYGPREAARKEYEQLDRELKMIEELGFPGYFLIVHDIVKFCHDNRIFCQGRGSAANSAVCYALAITNVDAVQHELLFERFLTPERDGPPDIDVDIESDRREEVIQYVYRKYGREHTAQVANVISYRPRSAVRDIAKAFGFPPGQQDAWSKQIDRWGTIVPARDAGVAARPQAGSHLDPSDSARSPRATVDVEGIPEQVVEFANELQTFPRHLGIHSGGMVICDRPVVDVCPVEWARMENRTVLQWDKDDCAAVALVKFDLLGLGMLSALRYACDMIGEDIDLSEMTLTDPEVYAMLQRADSVGVFQVESRAQMATLPRLKPECFYDLVVEVALIRPGPIQGGSVHPYIRRKKGLEEARPPHPAMANALAKTLGVPLFQEQLMQLAIDVAGFDGAEADQLRRAMGSKRSDERMAALKQRLYAGMAERGITGEIADDVYLKLSSFASFGFPESHAISFAYLVYASSWLKRYHPGPFLAALLNAQPMGFYSPQTLVDDARRHGVEVRRPDVNLSGAKAKLEHTSDTRWVSEAHEPPHQWGLGGPAVRLGLSYVRTIGDDLAGRIEEEREGAGPYRDMADLARRVGLTAAHMEALATADAFAGFGLSRREALWAAGAAAQERPDRLPGTGASANPPPTLPGMDAADRLVADVWATGLSPESHPARFIRPQLEEVGAVPIARLGLIDAGTRVRVGGLVTHRQRPATAGGITFMNLEDETGMLNVTCSPGLWQRYRKVARTSAALIVRGRLEKHDGVINLTADRLDPITPPVSPASRDFR</sequence>
<evidence type="ECO:0000256" key="14">
    <source>
        <dbReference type="SAM" id="MobiDB-lite"/>
    </source>
</evidence>
<dbReference type="Pfam" id="PF02811">
    <property type="entry name" value="PHP"/>
    <property type="match status" value="1"/>
</dbReference>
<evidence type="ECO:0000256" key="8">
    <source>
        <dbReference type="ARBA" id="ARBA00022705"/>
    </source>
</evidence>
<evidence type="ECO:0000313" key="16">
    <source>
        <dbReference type="EMBL" id="MFC0529595.1"/>
    </source>
</evidence>
<dbReference type="NCBIfam" id="NF004225">
    <property type="entry name" value="PRK05672.1"/>
    <property type="match status" value="1"/>
</dbReference>
<dbReference type="Gene3D" id="1.10.150.870">
    <property type="match status" value="1"/>
</dbReference>
<feature type="region of interest" description="Disordered" evidence="14">
    <location>
        <begin position="976"/>
        <end position="997"/>
    </location>
</feature>
<dbReference type="InterPro" id="IPR016195">
    <property type="entry name" value="Pol/histidinol_Pase-like"/>
</dbReference>
<evidence type="ECO:0000256" key="6">
    <source>
        <dbReference type="ARBA" id="ARBA00022679"/>
    </source>
</evidence>
<dbReference type="EC" id="2.7.7.7" evidence="3 13"/>
<dbReference type="Proteomes" id="UP001589867">
    <property type="component" value="Unassembled WGS sequence"/>
</dbReference>
<evidence type="ECO:0000256" key="4">
    <source>
        <dbReference type="ARBA" id="ARBA00017273"/>
    </source>
</evidence>
<protein>
    <recommendedName>
        <fullName evidence="4 13">Error-prone DNA polymerase</fullName>
        <ecNumber evidence="3 13">2.7.7.7</ecNumber>
    </recommendedName>
</protein>
<comment type="function">
    <text evidence="13">DNA polymerase involved in damage-induced mutagenesis and translesion synthesis (TLS). It is not the major replicative DNA polymerase.</text>
</comment>
<evidence type="ECO:0000256" key="11">
    <source>
        <dbReference type="ARBA" id="ARBA00023204"/>
    </source>
</evidence>
<evidence type="ECO:0000256" key="10">
    <source>
        <dbReference type="ARBA" id="ARBA00022932"/>
    </source>
</evidence>
<dbReference type="Pfam" id="PF17657">
    <property type="entry name" value="DNA_pol3_finger"/>
    <property type="match status" value="1"/>
</dbReference>
<evidence type="ECO:0000256" key="7">
    <source>
        <dbReference type="ARBA" id="ARBA00022695"/>
    </source>
</evidence>
<gene>
    <name evidence="13" type="primary">dnaE2</name>
    <name evidence="16" type="ORF">ACFFIA_18215</name>
</gene>
<dbReference type="InterPro" id="IPR004805">
    <property type="entry name" value="DnaE2/DnaE/PolC"/>
</dbReference>
<dbReference type="Pfam" id="PF07733">
    <property type="entry name" value="DNA_pol3_alpha"/>
    <property type="match status" value="1"/>
</dbReference>
<keyword evidence="17" id="KW-1185">Reference proteome</keyword>
<dbReference type="SUPFAM" id="SSF89550">
    <property type="entry name" value="PHP domain-like"/>
    <property type="match status" value="1"/>
</dbReference>
<evidence type="ECO:0000313" key="17">
    <source>
        <dbReference type="Proteomes" id="UP001589867"/>
    </source>
</evidence>
<comment type="similarity">
    <text evidence="2 13">Belongs to the DNA polymerase type-C family. DnaE2 subfamily.</text>
</comment>
<comment type="caution">
    <text evidence="16">The sequence shown here is derived from an EMBL/GenBank/DDBJ whole genome shotgun (WGS) entry which is preliminary data.</text>
</comment>
<evidence type="ECO:0000256" key="2">
    <source>
        <dbReference type="ARBA" id="ARBA00007391"/>
    </source>
</evidence>
<dbReference type="Gene3D" id="3.20.20.140">
    <property type="entry name" value="Metal-dependent hydrolases"/>
    <property type="match status" value="1"/>
</dbReference>
<evidence type="ECO:0000256" key="9">
    <source>
        <dbReference type="ARBA" id="ARBA00022763"/>
    </source>
</evidence>
<dbReference type="InterPro" id="IPR004365">
    <property type="entry name" value="NA-bd_OB_tRNA"/>
</dbReference>
<dbReference type="EMBL" id="JBHLUH010000036">
    <property type="protein sequence ID" value="MFC0529595.1"/>
    <property type="molecule type" value="Genomic_DNA"/>
</dbReference>
<dbReference type="Pfam" id="PF01336">
    <property type="entry name" value="tRNA_anti-codon"/>
    <property type="match status" value="1"/>
</dbReference>